<feature type="region of interest" description="Disordered" evidence="1">
    <location>
        <begin position="1"/>
        <end position="26"/>
    </location>
</feature>
<reference evidence="2 3" key="1">
    <citation type="submission" date="2018-06" db="EMBL/GenBank/DDBJ databases">
        <title>Whole genome sequencing of Candida tropicalis (genome annotated by CSBL at Korea University).</title>
        <authorList>
            <person name="Ahn J."/>
        </authorList>
    </citation>
    <scope>NUCLEOTIDE SEQUENCE [LARGE SCALE GENOMIC DNA]</scope>
    <source>
        <strain evidence="2 3">ATCC 20962</strain>
    </source>
</reference>
<name>A0A367Y9V7_9ASCO</name>
<feature type="compositionally biased region" description="Basic residues" evidence="1">
    <location>
        <begin position="66"/>
        <end position="80"/>
    </location>
</feature>
<sequence length="128" mass="14109">MDHESGNADDGGGHPSDEQQRLESEYKSRIAKLEEKIDQMQDLLDKLAIYYSKNPNENYTVTLTLTHHHHHHHKHKHHHNERNPSPVISSVLSSGSDGVLIHAPDIGGLKTTSIPGGKACAGMQAVPE</sequence>
<evidence type="ECO:0000313" key="3">
    <source>
        <dbReference type="Proteomes" id="UP000253472"/>
    </source>
</evidence>
<feature type="region of interest" description="Disordered" evidence="1">
    <location>
        <begin position="66"/>
        <end position="93"/>
    </location>
</feature>
<feature type="compositionally biased region" description="Low complexity" evidence="1">
    <location>
        <begin position="84"/>
        <end position="93"/>
    </location>
</feature>
<accession>A0A367Y9V7</accession>
<dbReference type="AlphaFoldDB" id="A0A367Y9V7"/>
<evidence type="ECO:0000256" key="1">
    <source>
        <dbReference type="SAM" id="MobiDB-lite"/>
    </source>
</evidence>
<organism evidence="2 3">
    <name type="scientific">Candida viswanathii</name>
    <dbReference type="NCBI Taxonomy" id="5486"/>
    <lineage>
        <taxon>Eukaryota</taxon>
        <taxon>Fungi</taxon>
        <taxon>Dikarya</taxon>
        <taxon>Ascomycota</taxon>
        <taxon>Saccharomycotina</taxon>
        <taxon>Pichiomycetes</taxon>
        <taxon>Debaryomycetaceae</taxon>
        <taxon>Candida/Lodderomyces clade</taxon>
        <taxon>Candida</taxon>
    </lineage>
</organism>
<comment type="caution">
    <text evidence="2">The sequence shown here is derived from an EMBL/GenBank/DDBJ whole genome shotgun (WGS) entry which is preliminary data.</text>
</comment>
<keyword evidence="3" id="KW-1185">Reference proteome</keyword>
<gene>
    <name evidence="2" type="ORF">Cantr_09243</name>
</gene>
<evidence type="ECO:0000313" key="2">
    <source>
        <dbReference type="EMBL" id="RCK62656.1"/>
    </source>
</evidence>
<dbReference type="Proteomes" id="UP000253472">
    <property type="component" value="Unassembled WGS sequence"/>
</dbReference>
<proteinExistence type="predicted"/>
<protein>
    <submittedName>
        <fullName evidence="2">Uncharacterized protein</fullName>
    </submittedName>
</protein>
<dbReference type="EMBL" id="QLNQ01000025">
    <property type="protein sequence ID" value="RCK62656.1"/>
    <property type="molecule type" value="Genomic_DNA"/>
</dbReference>